<dbReference type="OrthoDB" id="196738at2"/>
<evidence type="ECO:0000313" key="2">
    <source>
        <dbReference type="EMBL" id="PUZ29447.1"/>
    </source>
</evidence>
<dbReference type="Pfam" id="PF14376">
    <property type="entry name" value="Haem_bd"/>
    <property type="match status" value="1"/>
</dbReference>
<dbReference type="InterPro" id="IPR025992">
    <property type="entry name" value="Haem-bd"/>
</dbReference>
<dbReference type="Pfam" id="PF16694">
    <property type="entry name" value="Cytochrome_P460"/>
    <property type="match status" value="1"/>
</dbReference>
<keyword evidence="3" id="KW-1185">Reference proteome</keyword>
<reference evidence="2 3" key="1">
    <citation type="submission" date="2018-04" db="EMBL/GenBank/DDBJ databases">
        <title>Chitinophaga fuyangensis sp. nov., isolated from soil in a chemical factory.</title>
        <authorList>
            <person name="Chen K."/>
        </authorList>
    </citation>
    <scope>NUCLEOTIDE SEQUENCE [LARGE SCALE GENOMIC DNA]</scope>
    <source>
        <strain evidence="2 3">LY-1</strain>
    </source>
</reference>
<sequence length="308" mass="34623">MTTPRKRWPMVALILLIGLGILQFFHPETEAAPVTGEIQAPPAVKEILVRACYDCHSNQGQLKWFDKMAPASWLVARHIRDGRAMLNFSTWDSLAPAAQSAALYTSINQVLFGVMPRADYLLLHRDARLSATDIATLRDWVNTFKAHPKKDTGQVPATIAEHAASVADAPNGIAYLKGWDQWQVVSTTDRFDNGTLRVIYGNDIAVKAIQQKKIHPWPDGAVFAKAAWWAVRDSLGRVRPGDFFQVEFMIKDQQKYARTEGWGWARWRGLQPKPYGKNALFTTECTTCHAPLKNNDFLFTQPLALNAH</sequence>
<dbReference type="EMBL" id="QCYK01000001">
    <property type="protein sequence ID" value="PUZ29447.1"/>
    <property type="molecule type" value="Genomic_DNA"/>
</dbReference>
<comment type="caution">
    <text evidence="2">The sequence shown here is derived from an EMBL/GenBank/DDBJ whole genome shotgun (WGS) entry which is preliminary data.</text>
</comment>
<dbReference type="RefSeq" id="WP_108686084.1">
    <property type="nucleotide sequence ID" value="NZ_QCYK01000001.1"/>
</dbReference>
<organism evidence="2 3">
    <name type="scientific">Chitinophaga parva</name>
    <dbReference type="NCBI Taxonomy" id="2169414"/>
    <lineage>
        <taxon>Bacteria</taxon>
        <taxon>Pseudomonadati</taxon>
        <taxon>Bacteroidota</taxon>
        <taxon>Chitinophagia</taxon>
        <taxon>Chitinophagales</taxon>
        <taxon>Chitinophagaceae</taxon>
        <taxon>Chitinophaga</taxon>
    </lineage>
</organism>
<dbReference type="InterPro" id="IPR038142">
    <property type="entry name" value="Cytochrome_P460_sp"/>
</dbReference>
<accession>A0A2T7BP41</accession>
<gene>
    <name evidence="2" type="ORF">DCC81_08360</name>
</gene>
<proteinExistence type="predicted"/>
<dbReference type="SMART" id="SM01235">
    <property type="entry name" value="Haem_bd"/>
    <property type="match status" value="1"/>
</dbReference>
<name>A0A2T7BP41_9BACT</name>
<evidence type="ECO:0000313" key="3">
    <source>
        <dbReference type="Proteomes" id="UP000244450"/>
    </source>
</evidence>
<dbReference type="AlphaFoldDB" id="A0A2T7BP41"/>
<evidence type="ECO:0000259" key="1">
    <source>
        <dbReference type="SMART" id="SM01235"/>
    </source>
</evidence>
<feature type="domain" description="Haem-binding" evidence="1">
    <location>
        <begin position="16"/>
        <end position="145"/>
    </location>
</feature>
<protein>
    <submittedName>
        <fullName evidence="2">Cytochrome P460</fullName>
    </submittedName>
</protein>
<dbReference type="Gene3D" id="3.50.70.20">
    <property type="entry name" value="Cytochrome P460"/>
    <property type="match status" value="1"/>
</dbReference>
<dbReference type="CDD" id="cd20753">
    <property type="entry name" value="cyt_P460_Mc-like"/>
    <property type="match status" value="1"/>
</dbReference>
<dbReference type="Proteomes" id="UP000244450">
    <property type="component" value="Unassembled WGS sequence"/>
</dbReference>
<dbReference type="InterPro" id="IPR032033">
    <property type="entry name" value="Cytochrome_P460"/>
</dbReference>